<evidence type="ECO:0008006" key="3">
    <source>
        <dbReference type="Google" id="ProtNLM"/>
    </source>
</evidence>
<evidence type="ECO:0000313" key="2">
    <source>
        <dbReference type="Proteomes" id="UP000663828"/>
    </source>
</evidence>
<gene>
    <name evidence="1" type="ORF">XAT740_LOCUS43392</name>
</gene>
<dbReference type="Gene3D" id="3.40.50.300">
    <property type="entry name" value="P-loop containing nucleotide triphosphate hydrolases"/>
    <property type="match status" value="1"/>
</dbReference>
<reference evidence="1" key="1">
    <citation type="submission" date="2021-02" db="EMBL/GenBank/DDBJ databases">
        <authorList>
            <person name="Nowell W R."/>
        </authorList>
    </citation>
    <scope>NUCLEOTIDE SEQUENCE</scope>
</reference>
<evidence type="ECO:0000313" key="1">
    <source>
        <dbReference type="EMBL" id="CAF1557904.1"/>
    </source>
</evidence>
<proteinExistence type="predicted"/>
<sequence>MNEIIARAINSIDYLLEKDTLKHVIHGHTLMDIRDLFIKLNSTENEWTELFCRQLDRVMSNNKKLLEDYWINLYDDIIYALKGPNGETSMGENWNNFLKKITNEKKRMQREIQFQHKFGKRKIFKDLVNEKAKLVNEYLHNCIYVYSKVQIDDLIENINDFVLENCQLNEISVKEQLQRIDIKIDCSKHLLADIEDHFSTTIELCRTANRDSNTFFPSIESELSGFGESKTIETLLEYDRWIVILGDPRSGKSTLLRWILCIFAEAICNNDEQVNLNENHYVPNRFPILIRLTEFSTWLYENQSKTLYDYINNLSNDKENLFGEFIDHGHALILLDGLDEIDDIHRRGQIVDRIKEFINEFIFTPEFCSAFDDVIRNSQNKIYYEIGSPKITGGNQLIVTTRKVGYQFHPILGSFIHHYLLLLLERKQSRIFMKKWMQQVEKSILEILSKHGFELNEEKMKYLSNRRLNAIECIFKKHSTSLTFNPLLLCFICKNIFQLNKNFNPKSRIEIYDFIVQSILNSWPNQELHISKDILIKFLIHTSTYLHTNSSSNLIDAFDLKRLCQMVLKQHGNLSINHENLCEYTEKILEILQSKMNIISELGLEVFSFQHSLFQDYFVTQSLLGNSSIESLAKRIVTFTSKSRFRKSLLLTLGWISWKWAFKDYNQFCNLLVNADKSSTIPLGILLFFEGFKDLRRLPMKSVIFNALNHLLNCSINIIVDKYFLWNFLKLPENLIQEWMELHLKDELNLRKFCQSLLKSIQLKIVQFPNKLKSILPKIYQQLNKYRNQNSTNEFLIDQTFRRIILIRNAHEYIVSNEFSSYFSSNHICISTIHPLILSVICLVCGGLNFILENQDLRINFSSKQIFRQSSIIPSIVEYLTNSEESHWVKMTSLINYYENILEKTSKTDTSNEIIDIFMALICLKGLSIEMFYRKYSEYSGLSLAAIRLQQNWFYLKQTWISHKDGRHLINDHSLLLDLQQIVNFFYPKSIEFEKQRLKFSVICVSALNKFDINYSLFLLTPSYFVPARQNPQSTNKNQNSTEMIGKISLKSFSFIPKHLQNLYYSLLNDSNSKLNLLSRVLFRLQSLIHLENLDENDPNYYLLLSRLRSQFQNYHMENYLIIRLIENKHGREQEKQEQRANTLFEQISIDEPIDVNKLIEIERQRLSDANNITDNERKDLKLLVTSIILARLFQGEYRFENFS</sequence>
<comment type="caution">
    <text evidence="1">The sequence shown here is derived from an EMBL/GenBank/DDBJ whole genome shotgun (WGS) entry which is preliminary data.</text>
</comment>
<organism evidence="1 2">
    <name type="scientific">Adineta ricciae</name>
    <name type="common">Rotifer</name>
    <dbReference type="NCBI Taxonomy" id="249248"/>
    <lineage>
        <taxon>Eukaryota</taxon>
        <taxon>Metazoa</taxon>
        <taxon>Spiralia</taxon>
        <taxon>Gnathifera</taxon>
        <taxon>Rotifera</taxon>
        <taxon>Eurotatoria</taxon>
        <taxon>Bdelloidea</taxon>
        <taxon>Adinetida</taxon>
        <taxon>Adinetidae</taxon>
        <taxon>Adineta</taxon>
    </lineage>
</organism>
<dbReference type="SUPFAM" id="SSF52540">
    <property type="entry name" value="P-loop containing nucleoside triphosphate hydrolases"/>
    <property type="match status" value="1"/>
</dbReference>
<dbReference type="AlphaFoldDB" id="A0A815XHM1"/>
<accession>A0A815XHM1</accession>
<keyword evidence="2" id="KW-1185">Reference proteome</keyword>
<name>A0A815XHM1_ADIRI</name>
<protein>
    <recommendedName>
        <fullName evidence="3">NACHT domain-containing protein</fullName>
    </recommendedName>
</protein>
<dbReference type="InterPro" id="IPR027417">
    <property type="entry name" value="P-loop_NTPase"/>
</dbReference>
<dbReference type="EMBL" id="CAJNOR010005340">
    <property type="protein sequence ID" value="CAF1557904.1"/>
    <property type="molecule type" value="Genomic_DNA"/>
</dbReference>
<dbReference type="Proteomes" id="UP000663828">
    <property type="component" value="Unassembled WGS sequence"/>
</dbReference>